<keyword evidence="1" id="KW-0472">Membrane</keyword>
<dbReference type="EMBL" id="CP037968">
    <property type="protein sequence ID" value="QYZ79668.1"/>
    <property type="molecule type" value="Genomic_DNA"/>
</dbReference>
<keyword evidence="1" id="KW-1133">Transmembrane helix</keyword>
<proteinExistence type="predicted"/>
<dbReference type="KEGG" id="mfk:E2N92_09605"/>
<dbReference type="RefSeq" id="WP_220680976.1">
    <property type="nucleotide sequence ID" value="NZ_CP037968.1"/>
</dbReference>
<evidence type="ECO:0000256" key="1">
    <source>
        <dbReference type="SAM" id="Phobius"/>
    </source>
</evidence>
<sequence length="130" mass="14416">MWPPGERGLPLLGLAVVFSIVLVALLLYPHYGGYYVAHPAEPGADSAVVHLSENDVLACPALYDLVIKGEKVLRPSPFTYSGIMWWHENLMEGWSPRLITRLEDRALLGKISPTFVEYEGSYFSVAVVRG</sequence>
<dbReference type="Proteomes" id="UP000826709">
    <property type="component" value="Chromosome"/>
</dbReference>
<evidence type="ECO:0000313" key="3">
    <source>
        <dbReference type="Proteomes" id="UP000826709"/>
    </source>
</evidence>
<organism evidence="2 3">
    <name type="scientific">Methanofollis formosanus</name>
    <dbReference type="NCBI Taxonomy" id="299308"/>
    <lineage>
        <taxon>Archaea</taxon>
        <taxon>Methanobacteriati</taxon>
        <taxon>Methanobacteriota</taxon>
        <taxon>Stenosarchaea group</taxon>
        <taxon>Methanomicrobia</taxon>
        <taxon>Methanomicrobiales</taxon>
        <taxon>Methanomicrobiaceae</taxon>
        <taxon>Methanofollis</taxon>
    </lineage>
</organism>
<dbReference type="AlphaFoldDB" id="A0A8G1A3C1"/>
<reference evidence="2" key="1">
    <citation type="journal article" date="2005" name="Int. J. Syst. Evol. Microbiol.">
        <title>Methanofollis formosanus sp. nov., isolated from a fish pond.</title>
        <authorList>
            <person name="Wu S.Y."/>
            <person name="Chen S.C."/>
            <person name="Lai M.C."/>
        </authorList>
    </citation>
    <scope>NUCLEOTIDE SEQUENCE</scope>
    <source>
        <strain evidence="2">ML15</strain>
    </source>
</reference>
<accession>A0A8G1A3C1</accession>
<feature type="transmembrane region" description="Helical" evidence="1">
    <location>
        <begin position="12"/>
        <end position="28"/>
    </location>
</feature>
<keyword evidence="3" id="KW-1185">Reference proteome</keyword>
<gene>
    <name evidence="2" type="ORF">E2N92_09605</name>
</gene>
<reference evidence="2" key="2">
    <citation type="submission" date="2019-03" db="EMBL/GenBank/DDBJ databases">
        <authorList>
            <person name="Chen S.-C."/>
            <person name="Wu S.-Y."/>
            <person name="Lai M.-C."/>
        </authorList>
    </citation>
    <scope>NUCLEOTIDE SEQUENCE</scope>
    <source>
        <strain evidence="2">ML15</strain>
    </source>
</reference>
<protein>
    <submittedName>
        <fullName evidence="2">Uncharacterized protein</fullName>
    </submittedName>
</protein>
<evidence type="ECO:0000313" key="2">
    <source>
        <dbReference type="EMBL" id="QYZ79668.1"/>
    </source>
</evidence>
<keyword evidence="1" id="KW-0812">Transmembrane</keyword>
<name>A0A8G1A3C1_9EURY</name>